<keyword evidence="3" id="KW-0067">ATP-binding</keyword>
<gene>
    <name evidence="3" type="ORF">KC729_21070</name>
</gene>
<dbReference type="PANTHER" id="PTHR42788:SF13">
    <property type="entry name" value="ALIPHATIC SULFONATES IMPORT ATP-BINDING PROTEIN SSUB"/>
    <property type="match status" value="1"/>
</dbReference>
<dbReference type="Proteomes" id="UP000697710">
    <property type="component" value="Unassembled WGS sequence"/>
</dbReference>
<dbReference type="InterPro" id="IPR027417">
    <property type="entry name" value="P-loop_NTPase"/>
</dbReference>
<dbReference type="EMBL" id="JAGQHR010001033">
    <property type="protein sequence ID" value="MCA9730189.1"/>
    <property type="molecule type" value="Genomic_DNA"/>
</dbReference>
<accession>A0A956M2T6</accession>
<reference evidence="3" key="1">
    <citation type="submission" date="2020-04" db="EMBL/GenBank/DDBJ databases">
        <authorList>
            <person name="Zhang T."/>
        </authorList>
    </citation>
    <scope>NUCLEOTIDE SEQUENCE</scope>
    <source>
        <strain evidence="3">HKST-UBA01</strain>
    </source>
</reference>
<dbReference type="PANTHER" id="PTHR42788">
    <property type="entry name" value="TAURINE IMPORT ATP-BINDING PROTEIN-RELATED"/>
    <property type="match status" value="1"/>
</dbReference>
<reference evidence="3" key="2">
    <citation type="journal article" date="2021" name="Microbiome">
        <title>Successional dynamics and alternative stable states in a saline activated sludge microbial community over 9 years.</title>
        <authorList>
            <person name="Wang Y."/>
            <person name="Ye J."/>
            <person name="Ju F."/>
            <person name="Liu L."/>
            <person name="Boyd J.A."/>
            <person name="Deng Y."/>
            <person name="Parks D.H."/>
            <person name="Jiang X."/>
            <person name="Yin X."/>
            <person name="Woodcroft B.J."/>
            <person name="Tyson G.W."/>
            <person name="Hugenholtz P."/>
            <person name="Polz M.F."/>
            <person name="Zhang T."/>
        </authorList>
    </citation>
    <scope>NUCLEOTIDE SEQUENCE</scope>
    <source>
        <strain evidence="3">HKST-UBA01</strain>
    </source>
</reference>
<evidence type="ECO:0000259" key="2">
    <source>
        <dbReference type="Pfam" id="PF00005"/>
    </source>
</evidence>
<proteinExistence type="predicted"/>
<organism evidence="3 4">
    <name type="scientific">Eiseniibacteriota bacterium</name>
    <dbReference type="NCBI Taxonomy" id="2212470"/>
    <lineage>
        <taxon>Bacteria</taxon>
        <taxon>Candidatus Eiseniibacteriota</taxon>
    </lineage>
</organism>
<evidence type="ECO:0000313" key="3">
    <source>
        <dbReference type="EMBL" id="MCA9730189.1"/>
    </source>
</evidence>
<dbReference type="InterPro" id="IPR050166">
    <property type="entry name" value="ABC_transporter_ATP-bind"/>
</dbReference>
<feature type="domain" description="ABC transporter" evidence="2">
    <location>
        <begin position="20"/>
        <end position="52"/>
    </location>
</feature>
<dbReference type="GO" id="GO:0016887">
    <property type="term" value="F:ATP hydrolysis activity"/>
    <property type="evidence" value="ECO:0007669"/>
    <property type="project" value="InterPro"/>
</dbReference>
<evidence type="ECO:0000313" key="4">
    <source>
        <dbReference type="Proteomes" id="UP000697710"/>
    </source>
</evidence>
<dbReference type="Gene3D" id="3.40.50.300">
    <property type="entry name" value="P-loop containing nucleotide triphosphate hydrolases"/>
    <property type="match status" value="1"/>
</dbReference>
<dbReference type="Pfam" id="PF00005">
    <property type="entry name" value="ABC_tran"/>
    <property type="match status" value="1"/>
</dbReference>
<protein>
    <submittedName>
        <fullName evidence="3">ATP-binding cassette domain-containing protein</fullName>
    </submittedName>
</protein>
<keyword evidence="3" id="KW-0547">Nucleotide-binding</keyword>
<keyword evidence="1" id="KW-0813">Transport</keyword>
<dbReference type="AlphaFoldDB" id="A0A956M2T6"/>
<evidence type="ECO:0000256" key="1">
    <source>
        <dbReference type="ARBA" id="ARBA00022448"/>
    </source>
</evidence>
<dbReference type="GO" id="GO:0005524">
    <property type="term" value="F:ATP binding"/>
    <property type="evidence" value="ECO:0007669"/>
    <property type="project" value="UniProtKB-KW"/>
</dbReference>
<comment type="caution">
    <text evidence="3">The sequence shown here is derived from an EMBL/GenBank/DDBJ whole genome shotgun (WGS) entry which is preliminary data.</text>
</comment>
<feature type="non-terminal residue" evidence="3">
    <location>
        <position position="54"/>
    </location>
</feature>
<dbReference type="InterPro" id="IPR003439">
    <property type="entry name" value="ABC_transporter-like_ATP-bd"/>
</dbReference>
<dbReference type="SUPFAM" id="SSF52540">
    <property type="entry name" value="P-loop containing nucleoside triphosphate hydrolases"/>
    <property type="match status" value="1"/>
</dbReference>
<sequence length="54" mass="6055">MIRFEHVFKKYSGSRRGWVLEDLTLEIGSGEMVFLLGPSGAGKTTLLKLITLEE</sequence>
<name>A0A956M2T6_UNCEI</name>